<name>A0A7V2ZJI3_9BACT</name>
<dbReference type="EC" id="6.-.-.-" evidence="2"/>
<evidence type="ECO:0000313" key="5">
    <source>
        <dbReference type="EMBL" id="HFI91071.1"/>
    </source>
</evidence>
<dbReference type="InterPro" id="IPR055398">
    <property type="entry name" value="Rossmann-like_BshC"/>
</dbReference>
<feature type="domain" description="Bacillithiol biosynthesis BshC N-terminal Rossmann-like" evidence="3">
    <location>
        <begin position="7"/>
        <end position="381"/>
    </location>
</feature>
<sequence length="542" mass="64124">MFINFGDIPKNQNLFLDYIYEFENVAEFYRYNFRDKEKYPEIFKSILKKKASSNFKISEIISNQYKRYNSLSDKTKKNIKLLESPKTLAVITGQQLGILSGPLYTIYKIITAIKLSSQLNERYTDFNFVPVFWMESDDHDFNEVHQINILNNENNLVNIKYKEDVSDDAIRASVGNLIFDESINEFFNQLELNLRQTEFKSNIISKLKEIYSTGKSFKESFRELLFWLFDEYGLIIFDPSTDEVKQTLKPIFLTEINNFRVHTQKLVSVSATLEEVYHAQVKVKPVNLFYHIENGRYSIEPVDEIFKLRRKRKQFTKDEIILEINEHPERFSPNVLLRPITQDYLFPTAFYVAGPSEISYFAQIHPLYEFFEIEPPVIYPRSSATLVEKSVLTFMEKYDLTMRDVFLGIDHLKEKILSTVAENNIDLIFEDATKNMNLIFDEIKEKLFAIDKTISDSTNRYREKALFALNELKSKAEKAHESRFETIIRQISKLSNLLYPNENLQERELNYFYFANKFGQEFHKKLYDELSVSDFEHQIIEI</sequence>
<evidence type="ECO:0000259" key="3">
    <source>
        <dbReference type="Pfam" id="PF10079"/>
    </source>
</evidence>
<dbReference type="InterPro" id="IPR011199">
    <property type="entry name" value="Bacillithiol_biosynth_BshC"/>
</dbReference>
<dbReference type="Pfam" id="PF10079">
    <property type="entry name" value="Rossmann-like_BshC"/>
    <property type="match status" value="1"/>
</dbReference>
<comment type="similarity">
    <text evidence="2">Belongs to the BshC family.</text>
</comment>
<evidence type="ECO:0000256" key="2">
    <source>
        <dbReference type="HAMAP-Rule" id="MF_01867"/>
    </source>
</evidence>
<proteinExistence type="inferred from homology"/>
<reference evidence="5" key="1">
    <citation type="journal article" date="2020" name="mSystems">
        <title>Genome- and Community-Level Interaction Insights into Carbon Utilization and Element Cycling Functions of Hydrothermarchaeota in Hydrothermal Sediment.</title>
        <authorList>
            <person name="Zhou Z."/>
            <person name="Liu Y."/>
            <person name="Xu W."/>
            <person name="Pan J."/>
            <person name="Luo Z.H."/>
            <person name="Li M."/>
        </authorList>
    </citation>
    <scope>NUCLEOTIDE SEQUENCE [LARGE SCALE GENOMIC DNA]</scope>
    <source>
        <strain evidence="5">SpSt-479</strain>
    </source>
</reference>
<accession>A0A7V2ZJI3</accession>
<evidence type="ECO:0000256" key="1">
    <source>
        <dbReference type="ARBA" id="ARBA00022598"/>
    </source>
</evidence>
<dbReference type="EMBL" id="DSUJ01000008">
    <property type="protein sequence ID" value="HFI91071.1"/>
    <property type="molecule type" value="Genomic_DNA"/>
</dbReference>
<dbReference type="GO" id="GO:0016874">
    <property type="term" value="F:ligase activity"/>
    <property type="evidence" value="ECO:0007669"/>
    <property type="project" value="UniProtKB-UniRule"/>
</dbReference>
<dbReference type="NCBIfam" id="TIGR03998">
    <property type="entry name" value="thiol_BshC"/>
    <property type="match status" value="1"/>
</dbReference>
<dbReference type="HAMAP" id="MF_01867">
    <property type="entry name" value="BshC"/>
    <property type="match status" value="1"/>
</dbReference>
<dbReference type="AlphaFoldDB" id="A0A7V2ZJI3"/>
<dbReference type="Pfam" id="PF24850">
    <property type="entry name" value="CC_BshC"/>
    <property type="match status" value="1"/>
</dbReference>
<evidence type="ECO:0000259" key="4">
    <source>
        <dbReference type="Pfam" id="PF24850"/>
    </source>
</evidence>
<feature type="domain" description="Bacillithiol biosynthesis BshC C-terminal coiled-coil" evidence="4">
    <location>
        <begin position="384"/>
        <end position="541"/>
    </location>
</feature>
<protein>
    <recommendedName>
        <fullName evidence="2">Putative cysteine ligase BshC</fullName>
        <ecNumber evidence="2">6.-.-.-</ecNumber>
    </recommendedName>
</protein>
<gene>
    <name evidence="2 5" type="primary">bshC</name>
    <name evidence="5" type="ORF">ENS31_05990</name>
</gene>
<organism evidence="5">
    <name type="scientific">Ignavibacterium album</name>
    <dbReference type="NCBI Taxonomy" id="591197"/>
    <lineage>
        <taxon>Bacteria</taxon>
        <taxon>Pseudomonadati</taxon>
        <taxon>Ignavibacteriota</taxon>
        <taxon>Ignavibacteria</taxon>
        <taxon>Ignavibacteriales</taxon>
        <taxon>Ignavibacteriaceae</taxon>
        <taxon>Ignavibacterium</taxon>
    </lineage>
</organism>
<dbReference type="PIRSF" id="PIRSF012535">
    <property type="entry name" value="UCP012535"/>
    <property type="match status" value="1"/>
</dbReference>
<comment type="caution">
    <text evidence="5">The sequence shown here is derived from an EMBL/GenBank/DDBJ whole genome shotgun (WGS) entry which is preliminary data.</text>
</comment>
<dbReference type="InterPro" id="IPR055399">
    <property type="entry name" value="CC_BshC"/>
</dbReference>
<keyword evidence="1 2" id="KW-0436">Ligase</keyword>